<dbReference type="Pfam" id="PF12770">
    <property type="entry name" value="CHAT"/>
    <property type="match status" value="1"/>
</dbReference>
<dbReference type="PANTHER" id="PTHR10098:SF108">
    <property type="entry name" value="TETRATRICOPEPTIDE REPEAT PROTEIN 28"/>
    <property type="match status" value="1"/>
</dbReference>
<name>A0ABX0IVD9_9FLAO</name>
<keyword evidence="2" id="KW-1133">Transmembrane helix</keyword>
<proteinExistence type="predicted"/>
<organism evidence="4 5">
    <name type="scientific">Flavobacterium jejuense</name>
    <dbReference type="NCBI Taxonomy" id="1544455"/>
    <lineage>
        <taxon>Bacteria</taxon>
        <taxon>Pseudomonadati</taxon>
        <taxon>Bacteroidota</taxon>
        <taxon>Flavobacteriia</taxon>
        <taxon>Flavobacteriales</taxon>
        <taxon>Flavobacteriaceae</taxon>
        <taxon>Flavobacterium</taxon>
    </lineage>
</organism>
<keyword evidence="2" id="KW-0812">Transmembrane</keyword>
<evidence type="ECO:0000313" key="4">
    <source>
        <dbReference type="EMBL" id="NHN25779.1"/>
    </source>
</evidence>
<feature type="repeat" description="TPR" evidence="1">
    <location>
        <begin position="34"/>
        <end position="67"/>
    </location>
</feature>
<dbReference type="Pfam" id="PF13181">
    <property type="entry name" value="TPR_8"/>
    <property type="match status" value="1"/>
</dbReference>
<evidence type="ECO:0000259" key="3">
    <source>
        <dbReference type="Pfam" id="PF12770"/>
    </source>
</evidence>
<sequence length="884" mass="102630">MESLEKQTDNSIKLQQLLILLSKQNETTISPEMGILYATIGKQYYKNNDNSKAIIYLKKAIQIQKKFKIDALEVLNKTRNNLAWIYSYEGLEKERYQILQDIIDDEGTDKYTFNASIDCAVIESNKGDFYSGLSRLNVLLTKYNEIDKEIQLRAAIIGIYGKMYENVFKPRKQFDLEIIKKHQKIIESEFNSTGLNKTLLYTAYNNLAIVYDAFGNFDIALRLYKKVKKYYTLQEDASRFSVLNNIGFLYAKQGKYIEAIDCYKEVIAKSEDVKQIATAYDNMGYFLNDSSVQMKIPYFQKAIQILLENKQNKFTVPSLENIRRSGYQQDILIYLVDLAYHYVEAFKEDKDKKYLLQAKETLYRIDELVSLMRYESNAEQSKLFWIEKGVNTYLLAVEVCYLLKLPDEAFYFMEKNKALLLQENIRTIQAKLAFEIPKQLQEKEYKLHYELLALEKQFQQHSNDVNLKQKYAEKNKEFETFIDSIEKIYPKYVQLKKNIETISLSKVITANTNASLCFVTYILNEKEGFGIFCSDKEKIFFKVDNVPAFQDNLLVLKSYMKQPLLSKNEVTHFKQLGQDAFISLFPFKEALAKITNKKIIIVPDDTLLNLPFEALPVSTTGSLSESYLINRTAISYLQSFSVFEKIKQKKNQPKHKLLAIAPYQFEDNKLQELVRSKEAIQTLENYKLATILIEKQATKENFYKYSSDYEIIHLNTHAGFDSVTEAPWISFQKNKVTLDELYGINSQAELIILDACKTNDGIFASGEGILSLSRGFFYNGSKSVLASLWNVNEKAGNEIIKTFYSELEQGKSKAKALQFAKVTYLREHQYSEVLPYYWASFTLTGSTKAITISEKNPYLYGSIIVLITIIILCFLWYKRKLFFK</sequence>
<evidence type="ECO:0000256" key="2">
    <source>
        <dbReference type="SAM" id="Phobius"/>
    </source>
</evidence>
<dbReference type="SUPFAM" id="SSF48452">
    <property type="entry name" value="TPR-like"/>
    <property type="match status" value="1"/>
</dbReference>
<feature type="transmembrane region" description="Helical" evidence="2">
    <location>
        <begin position="858"/>
        <end position="877"/>
    </location>
</feature>
<reference evidence="4 5" key="3">
    <citation type="submission" date="2020-02" db="EMBL/GenBank/DDBJ databases">
        <title>Flavobacterium profundi sp. nov., isolated from a deep-sea seamount.</title>
        <authorList>
            <person name="Zhang D.-C."/>
        </authorList>
    </citation>
    <scope>NUCLEOTIDE SEQUENCE [LARGE SCALE GENOMIC DNA]</scope>
    <source>
        <strain evidence="4 5">EC11</strain>
    </source>
</reference>
<dbReference type="Gene3D" id="1.25.40.10">
    <property type="entry name" value="Tetratricopeptide repeat domain"/>
    <property type="match status" value="2"/>
</dbReference>
<dbReference type="Pfam" id="PF13374">
    <property type="entry name" value="TPR_10"/>
    <property type="match status" value="1"/>
</dbReference>
<dbReference type="InterPro" id="IPR024983">
    <property type="entry name" value="CHAT_dom"/>
</dbReference>
<reference evidence="4 5" key="2">
    <citation type="submission" date="2019-05" db="EMBL/GenBank/DDBJ databases">
        <authorList>
            <person name="Lianzixin W."/>
        </authorList>
    </citation>
    <scope>NUCLEOTIDE SEQUENCE [LARGE SCALE GENOMIC DNA]</scope>
    <source>
        <strain evidence="4 5">EC11</strain>
    </source>
</reference>
<dbReference type="SMART" id="SM00028">
    <property type="entry name" value="TPR"/>
    <property type="match status" value="3"/>
</dbReference>
<evidence type="ECO:0000313" key="5">
    <source>
        <dbReference type="Proteomes" id="UP000817854"/>
    </source>
</evidence>
<dbReference type="Proteomes" id="UP000817854">
    <property type="component" value="Unassembled WGS sequence"/>
</dbReference>
<dbReference type="InterPro" id="IPR019734">
    <property type="entry name" value="TPR_rpt"/>
</dbReference>
<feature type="domain" description="CHAT" evidence="3">
    <location>
        <begin position="588"/>
        <end position="846"/>
    </location>
</feature>
<dbReference type="InterPro" id="IPR011990">
    <property type="entry name" value="TPR-like_helical_dom_sf"/>
</dbReference>
<dbReference type="PROSITE" id="PS50005">
    <property type="entry name" value="TPR"/>
    <property type="match status" value="2"/>
</dbReference>
<dbReference type="PANTHER" id="PTHR10098">
    <property type="entry name" value="RAPSYN-RELATED"/>
    <property type="match status" value="1"/>
</dbReference>
<protein>
    <submittedName>
        <fullName evidence="4">CHAT domain-containing protein</fullName>
    </submittedName>
</protein>
<keyword evidence="5" id="KW-1185">Reference proteome</keyword>
<dbReference type="EMBL" id="VEVQ02000005">
    <property type="protein sequence ID" value="NHN25779.1"/>
    <property type="molecule type" value="Genomic_DNA"/>
</dbReference>
<gene>
    <name evidence="4" type="ORF">FIA58_008845</name>
</gene>
<keyword evidence="2" id="KW-0472">Membrane</keyword>
<dbReference type="Pfam" id="PF00515">
    <property type="entry name" value="TPR_1"/>
    <property type="match status" value="1"/>
</dbReference>
<dbReference type="RefSeq" id="WP_165928885.1">
    <property type="nucleotide sequence ID" value="NZ_VEVQ02000005.1"/>
</dbReference>
<comment type="caution">
    <text evidence="4">The sequence shown here is derived from an EMBL/GenBank/DDBJ whole genome shotgun (WGS) entry which is preliminary data.</text>
</comment>
<evidence type="ECO:0000256" key="1">
    <source>
        <dbReference type="PROSITE-ProRule" id="PRU00339"/>
    </source>
</evidence>
<accession>A0ABX0IVD9</accession>
<reference evidence="5" key="1">
    <citation type="submission" date="2019-05" db="EMBL/GenBank/DDBJ databases">
        <title>Flavobacterium profundi sp. nov., isolated from a deep-sea seamount.</title>
        <authorList>
            <person name="Zhang D.-C."/>
        </authorList>
    </citation>
    <scope>NUCLEOTIDE SEQUENCE [LARGE SCALE GENOMIC DNA]</scope>
    <source>
        <strain evidence="5">EC11</strain>
    </source>
</reference>
<feature type="repeat" description="TPR" evidence="1">
    <location>
        <begin position="240"/>
        <end position="273"/>
    </location>
</feature>
<keyword evidence="1" id="KW-0802">TPR repeat</keyword>